<comment type="caution">
    <text evidence="3">The sequence shown here is derived from an EMBL/GenBank/DDBJ whole genome shotgun (WGS) entry which is preliminary data.</text>
</comment>
<evidence type="ECO:0000313" key="3">
    <source>
        <dbReference type="EMBL" id="MDL5160480.1"/>
    </source>
</evidence>
<evidence type="ECO:0000313" key="4">
    <source>
        <dbReference type="Proteomes" id="UP001231924"/>
    </source>
</evidence>
<feature type="transmembrane region" description="Helical" evidence="2">
    <location>
        <begin position="61"/>
        <end position="81"/>
    </location>
</feature>
<reference evidence="3 4" key="1">
    <citation type="submission" date="2023-06" db="EMBL/GenBank/DDBJ databases">
        <title>Actinomycetospora Odt1-22.</title>
        <authorList>
            <person name="Supong K."/>
        </authorList>
    </citation>
    <scope>NUCLEOTIDE SEQUENCE [LARGE SCALE GENOMIC DNA]</scope>
    <source>
        <strain evidence="3 4">Odt1-22</strain>
    </source>
</reference>
<feature type="compositionally biased region" description="Gly residues" evidence="1">
    <location>
        <begin position="453"/>
        <end position="462"/>
    </location>
</feature>
<evidence type="ECO:0000256" key="2">
    <source>
        <dbReference type="SAM" id="Phobius"/>
    </source>
</evidence>
<feature type="transmembrane region" description="Helical" evidence="2">
    <location>
        <begin position="150"/>
        <end position="169"/>
    </location>
</feature>
<keyword evidence="4" id="KW-1185">Reference proteome</keyword>
<feature type="transmembrane region" description="Helical" evidence="2">
    <location>
        <begin position="252"/>
        <end position="273"/>
    </location>
</feature>
<protein>
    <recommendedName>
        <fullName evidence="5">TrbL/VirB6 plasmid conjugal transfer protein</fullName>
    </recommendedName>
</protein>
<keyword evidence="2" id="KW-0812">Transmembrane</keyword>
<proteinExistence type="predicted"/>
<organism evidence="3 4">
    <name type="scientific">Actinomycetospora termitidis</name>
    <dbReference type="NCBI Taxonomy" id="3053470"/>
    <lineage>
        <taxon>Bacteria</taxon>
        <taxon>Bacillati</taxon>
        <taxon>Actinomycetota</taxon>
        <taxon>Actinomycetes</taxon>
        <taxon>Pseudonocardiales</taxon>
        <taxon>Pseudonocardiaceae</taxon>
        <taxon>Actinomycetospora</taxon>
    </lineage>
</organism>
<evidence type="ECO:0000256" key="1">
    <source>
        <dbReference type="SAM" id="MobiDB-lite"/>
    </source>
</evidence>
<name>A0ABT7MIH0_9PSEU</name>
<sequence length="590" mass="55879">MKGIIADAVGGFLDGMARNVWVGTLDLLRNVLGLVGKLGRVDPTPGAGAISTTLWSSMLQLAAIIAVILFFAQLAMAVLNPRRHMITAALGPVQYGIATVLTVTIVVALLGAADGLTSLILQGGADVTNAAATMDRLGLTDDNNAVKAPVLAVLGIVAVLPLSVGYGIMLLFRSASILVIFATIPILSAGLVNLATKHWFWRGLRWMLALIFIQPTFALCFTIGSGVISAAGRGQGDIPTGAGTGLVANAPAQGSGIVTLLLGFGILFVALFAPMALFRLFAFVEPGTQPHQTMMSAFGSAVAGFKQAGAGIASADVGSVFSSATGGRFGGGGAAAAGAGGGGPDGTSPSGGGAGGSGAGGGDEKKQLAATAALAAATGGASAAAGAGAGGVAAGGAGAGPATQAVPALAGQGTGGGSGSGADGAQDAEPGELAGAGAGASSPGQLAGSSASGTGGSGGGSSGGYPSGSLAGVASAAASSVGGAVGSWGGGSVGAAGSVARSVGGGAWGAAQGIAGAGPMPPAPQGGVVGTVGDYGPSDYAGGAGFPSGGSAANPYRDPSYDRPGDDEDGGYDGRYDHGPDDRGRMSGVL</sequence>
<feature type="region of interest" description="Disordered" evidence="1">
    <location>
        <begin position="334"/>
        <end position="364"/>
    </location>
</feature>
<dbReference type="RefSeq" id="WP_286057083.1">
    <property type="nucleotide sequence ID" value="NZ_JASVWF010000011.1"/>
</dbReference>
<keyword evidence="2" id="KW-1133">Transmembrane helix</keyword>
<feature type="compositionally biased region" description="Low complexity" evidence="1">
    <location>
        <begin position="423"/>
        <end position="452"/>
    </location>
</feature>
<feature type="transmembrane region" description="Helical" evidence="2">
    <location>
        <begin position="206"/>
        <end position="232"/>
    </location>
</feature>
<feature type="transmembrane region" description="Helical" evidence="2">
    <location>
        <begin position="175"/>
        <end position="194"/>
    </location>
</feature>
<dbReference type="Proteomes" id="UP001231924">
    <property type="component" value="Unassembled WGS sequence"/>
</dbReference>
<keyword evidence="2" id="KW-0472">Membrane</keyword>
<gene>
    <name evidence="3" type="ORF">QRT03_31250</name>
</gene>
<feature type="region of interest" description="Disordered" evidence="1">
    <location>
        <begin position="408"/>
        <end position="462"/>
    </location>
</feature>
<evidence type="ECO:0008006" key="5">
    <source>
        <dbReference type="Google" id="ProtNLM"/>
    </source>
</evidence>
<feature type="compositionally biased region" description="Gly residues" evidence="1">
    <location>
        <begin position="334"/>
        <end position="361"/>
    </location>
</feature>
<feature type="region of interest" description="Disordered" evidence="1">
    <location>
        <begin position="521"/>
        <end position="590"/>
    </location>
</feature>
<feature type="compositionally biased region" description="Basic and acidic residues" evidence="1">
    <location>
        <begin position="572"/>
        <end position="590"/>
    </location>
</feature>
<feature type="compositionally biased region" description="Gly residues" evidence="1">
    <location>
        <begin position="412"/>
        <end position="422"/>
    </location>
</feature>
<feature type="transmembrane region" description="Helical" evidence="2">
    <location>
        <begin position="93"/>
        <end position="113"/>
    </location>
</feature>
<accession>A0ABT7MIH0</accession>
<dbReference type="EMBL" id="JASVWF010000011">
    <property type="protein sequence ID" value="MDL5160480.1"/>
    <property type="molecule type" value="Genomic_DNA"/>
</dbReference>